<evidence type="ECO:0000256" key="1">
    <source>
        <dbReference type="ARBA" id="ARBA00005662"/>
    </source>
</evidence>
<dbReference type="SUPFAM" id="SSF56300">
    <property type="entry name" value="Metallo-dependent phosphatases"/>
    <property type="match status" value="1"/>
</dbReference>
<dbReference type="InterPro" id="IPR029052">
    <property type="entry name" value="Metallo-depent_PP-like"/>
</dbReference>
<proteinExistence type="inferred from homology"/>
<organism evidence="3 4">
    <name type="scientific">Bacteroides ovatus</name>
    <dbReference type="NCBI Taxonomy" id="28116"/>
    <lineage>
        <taxon>Bacteria</taxon>
        <taxon>Pseudomonadati</taxon>
        <taxon>Bacteroidota</taxon>
        <taxon>Bacteroidia</taxon>
        <taxon>Bacteroidales</taxon>
        <taxon>Bacteroidaceae</taxon>
        <taxon>Bacteroides</taxon>
    </lineage>
</organism>
<feature type="domain" description="Capsule synthesis protein CapA" evidence="2">
    <location>
        <begin position="1"/>
        <end position="30"/>
    </location>
</feature>
<evidence type="ECO:0000313" key="4">
    <source>
        <dbReference type="Proteomes" id="UP001215078"/>
    </source>
</evidence>
<protein>
    <submittedName>
        <fullName evidence="3">CapA family protein</fullName>
    </submittedName>
</protein>
<dbReference type="Pfam" id="PF09587">
    <property type="entry name" value="PGA_cap"/>
    <property type="match status" value="1"/>
</dbReference>
<comment type="caution">
    <text evidence="3">The sequence shown here is derived from an EMBL/GenBank/DDBJ whole genome shotgun (WGS) entry which is preliminary data.</text>
</comment>
<reference evidence="3" key="1">
    <citation type="submission" date="2022-10" db="EMBL/GenBank/DDBJ databases">
        <title>Human gut microbiome strain richness.</title>
        <authorList>
            <person name="Chen-Liaw A."/>
        </authorList>
    </citation>
    <scope>NUCLEOTIDE SEQUENCE</scope>
    <source>
        <strain evidence="3">RTP21484st1_H8_RTP21484_190118</strain>
    </source>
</reference>
<dbReference type="Proteomes" id="UP001215078">
    <property type="component" value="Unassembled WGS sequence"/>
</dbReference>
<evidence type="ECO:0000259" key="2">
    <source>
        <dbReference type="Pfam" id="PF09587"/>
    </source>
</evidence>
<sequence length="67" mass="7746">MGHHPHVIQKEEYFKGKPIFYSLGNFVFDQRKPETSQSLIVQLNFTSIGYSIKLHPATINNCKPELQ</sequence>
<dbReference type="AlphaFoldDB" id="A0AAW6IL69"/>
<dbReference type="InterPro" id="IPR019079">
    <property type="entry name" value="Capsule_synth_CapA"/>
</dbReference>
<comment type="similarity">
    <text evidence="1">Belongs to the CapA family.</text>
</comment>
<dbReference type="RefSeq" id="WP_270359669.1">
    <property type="nucleotide sequence ID" value="NZ_CAKJYS010000001.1"/>
</dbReference>
<evidence type="ECO:0000313" key="3">
    <source>
        <dbReference type="EMBL" id="MDC7959303.1"/>
    </source>
</evidence>
<dbReference type="PANTHER" id="PTHR33393:SF11">
    <property type="entry name" value="POLYGLUTAMINE SYNTHESIS ACCESSORY PROTEIN RV0574C-RELATED"/>
    <property type="match status" value="1"/>
</dbReference>
<dbReference type="InterPro" id="IPR052169">
    <property type="entry name" value="CW_Biosynth-Accessory"/>
</dbReference>
<dbReference type="PANTHER" id="PTHR33393">
    <property type="entry name" value="POLYGLUTAMINE SYNTHESIS ACCESSORY PROTEIN RV0574C-RELATED"/>
    <property type="match status" value="1"/>
</dbReference>
<gene>
    <name evidence="3" type="ORF">PQ628_13910</name>
</gene>
<name>A0AAW6IL69_BACOV</name>
<accession>A0AAW6IL69</accession>
<dbReference type="EMBL" id="JAQQPO010000015">
    <property type="protein sequence ID" value="MDC7959303.1"/>
    <property type="molecule type" value="Genomic_DNA"/>
</dbReference>